<dbReference type="PROSITE" id="PS01180">
    <property type="entry name" value="CUB"/>
    <property type="match status" value="1"/>
</dbReference>
<dbReference type="STRING" id="10195.A0A3M7PFC6"/>
<dbReference type="InterPro" id="IPR000859">
    <property type="entry name" value="CUB_dom"/>
</dbReference>
<evidence type="ECO:0000256" key="1">
    <source>
        <dbReference type="ARBA" id="ARBA00023157"/>
    </source>
</evidence>
<evidence type="ECO:0000256" key="3">
    <source>
        <dbReference type="SAM" id="Phobius"/>
    </source>
</evidence>
<dbReference type="CDD" id="cd00041">
    <property type="entry name" value="CUB"/>
    <property type="match status" value="1"/>
</dbReference>
<evidence type="ECO:0000313" key="6">
    <source>
        <dbReference type="Proteomes" id="UP000276133"/>
    </source>
</evidence>
<comment type="caution">
    <text evidence="5">The sequence shown here is derived from an EMBL/GenBank/DDBJ whole genome shotgun (WGS) entry which is preliminary data.</text>
</comment>
<comment type="caution">
    <text evidence="2">Lacks conserved residue(s) required for the propagation of feature annotation.</text>
</comment>
<keyword evidence="3" id="KW-0472">Membrane</keyword>
<keyword evidence="6" id="KW-1185">Reference proteome</keyword>
<feature type="transmembrane region" description="Helical" evidence="3">
    <location>
        <begin position="12"/>
        <end position="32"/>
    </location>
</feature>
<dbReference type="EMBL" id="REGN01011237">
    <property type="protein sequence ID" value="RMZ97718.1"/>
    <property type="molecule type" value="Genomic_DNA"/>
</dbReference>
<evidence type="ECO:0000256" key="2">
    <source>
        <dbReference type="PROSITE-ProRule" id="PRU00059"/>
    </source>
</evidence>
<dbReference type="OrthoDB" id="6369184at2759"/>
<dbReference type="Pfam" id="PF00431">
    <property type="entry name" value="CUB"/>
    <property type="match status" value="1"/>
</dbReference>
<dbReference type="Proteomes" id="UP000276133">
    <property type="component" value="Unassembled WGS sequence"/>
</dbReference>
<dbReference type="Gene3D" id="2.60.120.290">
    <property type="entry name" value="Spermadhesin, CUB domain"/>
    <property type="match status" value="2"/>
</dbReference>
<organism evidence="5 6">
    <name type="scientific">Brachionus plicatilis</name>
    <name type="common">Marine rotifer</name>
    <name type="synonym">Brachionus muelleri</name>
    <dbReference type="NCBI Taxonomy" id="10195"/>
    <lineage>
        <taxon>Eukaryota</taxon>
        <taxon>Metazoa</taxon>
        <taxon>Spiralia</taxon>
        <taxon>Gnathifera</taxon>
        <taxon>Rotifera</taxon>
        <taxon>Eurotatoria</taxon>
        <taxon>Monogononta</taxon>
        <taxon>Pseudotrocha</taxon>
        <taxon>Ploima</taxon>
        <taxon>Brachionidae</taxon>
        <taxon>Brachionus</taxon>
    </lineage>
</organism>
<proteinExistence type="predicted"/>
<protein>
    <submittedName>
        <fullName evidence="5">Suppressor of lurcher 1-like</fullName>
    </submittedName>
</protein>
<gene>
    <name evidence="5" type="ORF">BpHYR1_034757</name>
</gene>
<dbReference type="SMART" id="SM00042">
    <property type="entry name" value="CUB"/>
    <property type="match status" value="1"/>
</dbReference>
<evidence type="ECO:0000313" key="5">
    <source>
        <dbReference type="EMBL" id="RMZ97718.1"/>
    </source>
</evidence>
<accession>A0A3M7PFC6</accession>
<dbReference type="InterPro" id="IPR035914">
    <property type="entry name" value="Sperma_CUB_dom_sf"/>
</dbReference>
<dbReference type="FunFam" id="2.60.120.290:FF:000058">
    <property type="entry name" value="CUB domaincontaining protein"/>
    <property type="match status" value="1"/>
</dbReference>
<dbReference type="SUPFAM" id="SSF49854">
    <property type="entry name" value="Spermadhesin, CUB domain"/>
    <property type="match status" value="1"/>
</dbReference>
<keyword evidence="1" id="KW-1015">Disulfide bond</keyword>
<name>A0A3M7PFC6_BRAPC</name>
<dbReference type="PANTHER" id="PTHR47537">
    <property type="entry name" value="CUBILIN"/>
    <property type="match status" value="1"/>
</dbReference>
<dbReference type="GO" id="GO:0005886">
    <property type="term" value="C:plasma membrane"/>
    <property type="evidence" value="ECO:0007669"/>
    <property type="project" value="TreeGrafter"/>
</dbReference>
<keyword evidence="3" id="KW-1133">Transmembrane helix</keyword>
<dbReference type="InterPro" id="IPR053207">
    <property type="entry name" value="Non-NMDA_GluR_Accessory"/>
</dbReference>
<sequence length="408" mass="47444">MKTRVEKYFYQFFILILISVKILAHLQLSPYVRTLNSNTKKDPACCQNPIIIRNDNSSRNNEGYLKEPPVYHEMSDYQKSDSPIECIYTFYGQPGERIQIFYETFELYYPFDVNKFNKIDCRYSDSICLKFYEDRPVDKNEASQSMTVNLNNQNYDLCNCINISFTPRQIVSASNFLQVRFRTIRRNFETGQASVHSRKNYSGYLLRYSFTKDFGFDLKESGALVKNSECKIFFNSTHKQNGYFTTPNYPGLYPRELECHYYFIGVKGEKVQITFHTFDIEGVGQCGSDTKSDYVELSNFQNRDRFFSRFCGVNKPGTIVSDGGFFHVTFYSNNVFDGKGFQASYYFLNTNRGNIKKGKILHKNNLVSAKAIASIEENAIERNKATIIYLNNNAKKITLMLYIVLFLV</sequence>
<keyword evidence="3" id="KW-0812">Transmembrane</keyword>
<dbReference type="PANTHER" id="PTHR47537:SF2">
    <property type="entry name" value="CUBILIN"/>
    <property type="match status" value="1"/>
</dbReference>
<dbReference type="AlphaFoldDB" id="A0A3M7PFC6"/>
<evidence type="ECO:0000259" key="4">
    <source>
        <dbReference type="PROSITE" id="PS01180"/>
    </source>
</evidence>
<reference evidence="5 6" key="1">
    <citation type="journal article" date="2018" name="Sci. Rep.">
        <title>Genomic signatures of local adaptation to the degree of environmental predictability in rotifers.</title>
        <authorList>
            <person name="Franch-Gras L."/>
            <person name="Hahn C."/>
            <person name="Garcia-Roger E.M."/>
            <person name="Carmona M.J."/>
            <person name="Serra M."/>
            <person name="Gomez A."/>
        </authorList>
    </citation>
    <scope>NUCLEOTIDE SEQUENCE [LARGE SCALE GENOMIC DNA]</scope>
    <source>
        <strain evidence="5">HYR1</strain>
    </source>
</reference>
<feature type="domain" description="CUB" evidence="4">
    <location>
        <begin position="230"/>
        <end position="348"/>
    </location>
</feature>